<keyword evidence="7" id="KW-0444">Lipid biosynthesis</keyword>
<dbReference type="Pfam" id="PF01066">
    <property type="entry name" value="CDP-OH_P_transf"/>
    <property type="match status" value="1"/>
</dbReference>
<accession>A0A327JNL0</accession>
<feature type="transmembrane region" description="Helical" evidence="17">
    <location>
        <begin position="118"/>
        <end position="135"/>
    </location>
</feature>
<dbReference type="InterPro" id="IPR050324">
    <property type="entry name" value="CDP-alcohol_PTase-I"/>
</dbReference>
<comment type="pathway">
    <text evidence="2">Phospholipid metabolism; phosphatidylglycerol biosynthesis; phosphatidylglycerol from CDP-diacylglycerol: step 1/2.</text>
</comment>
<gene>
    <name evidence="18" type="ORF">CH339_08365</name>
</gene>
<comment type="caution">
    <text evidence="18">The sequence shown here is derived from an EMBL/GenBank/DDBJ whole genome shotgun (WGS) entry which is preliminary data.</text>
</comment>
<dbReference type="Proteomes" id="UP000249299">
    <property type="component" value="Unassembled WGS sequence"/>
</dbReference>
<comment type="subcellular location">
    <subcellularLocation>
        <location evidence="1">Membrane</location>
        <topology evidence="1">Multi-pass membrane protein</topology>
    </subcellularLocation>
</comment>
<dbReference type="InterPro" id="IPR043130">
    <property type="entry name" value="CDP-OH_PTrfase_TM_dom"/>
</dbReference>
<dbReference type="PANTHER" id="PTHR14269">
    <property type="entry name" value="CDP-DIACYLGLYCEROL--GLYCEROL-3-PHOSPHATE 3-PHOSPHATIDYLTRANSFERASE-RELATED"/>
    <property type="match status" value="1"/>
</dbReference>
<evidence type="ECO:0000256" key="8">
    <source>
        <dbReference type="ARBA" id="ARBA00022679"/>
    </source>
</evidence>
<evidence type="ECO:0000256" key="9">
    <source>
        <dbReference type="ARBA" id="ARBA00022692"/>
    </source>
</evidence>
<feature type="transmembrane region" description="Helical" evidence="17">
    <location>
        <begin position="12"/>
        <end position="36"/>
    </location>
</feature>
<evidence type="ECO:0000256" key="16">
    <source>
        <dbReference type="RuleBase" id="RU003750"/>
    </source>
</evidence>
<evidence type="ECO:0000256" key="13">
    <source>
        <dbReference type="ARBA" id="ARBA00023209"/>
    </source>
</evidence>
<dbReference type="EMBL" id="NPEV01000013">
    <property type="protein sequence ID" value="RAI27907.1"/>
    <property type="molecule type" value="Genomic_DNA"/>
</dbReference>
<organism evidence="18 19">
    <name type="scientific">Rhodobium orientis</name>
    <dbReference type="NCBI Taxonomy" id="34017"/>
    <lineage>
        <taxon>Bacteria</taxon>
        <taxon>Pseudomonadati</taxon>
        <taxon>Pseudomonadota</taxon>
        <taxon>Alphaproteobacteria</taxon>
        <taxon>Hyphomicrobiales</taxon>
        <taxon>Rhodobiaceae</taxon>
        <taxon>Rhodobium</taxon>
    </lineage>
</organism>
<dbReference type="InterPro" id="IPR000462">
    <property type="entry name" value="CDP-OH_P_trans"/>
</dbReference>
<evidence type="ECO:0000313" key="18">
    <source>
        <dbReference type="EMBL" id="RAI27907.1"/>
    </source>
</evidence>
<evidence type="ECO:0000313" key="19">
    <source>
        <dbReference type="Proteomes" id="UP000249299"/>
    </source>
</evidence>
<dbReference type="Gene3D" id="1.20.120.1760">
    <property type="match status" value="1"/>
</dbReference>
<evidence type="ECO:0000256" key="6">
    <source>
        <dbReference type="ARBA" id="ARBA00014944"/>
    </source>
</evidence>
<proteinExistence type="inferred from homology"/>
<keyword evidence="9 17" id="KW-0812">Transmembrane</keyword>
<sequence>MTVPNLITVARLFLVPVIVWLIGTEAYAAAFWLFVIAGVSDGVDGFIARHFASRSDLGAYLDPIADKALLVSIYIALAMVNEIPFWLVIAVVSRDVLIVGGVMLSWMMDRPVPMQPLLVSKANTLAQIVLASVVLADLGLSSELTPIRHLMVIVTAFLTLLSAVAYLVEWLRHMTDGDDHGQGEQTS</sequence>
<evidence type="ECO:0000256" key="14">
    <source>
        <dbReference type="ARBA" id="ARBA00023264"/>
    </source>
</evidence>
<keyword evidence="13" id="KW-0594">Phospholipid biosynthesis</keyword>
<keyword evidence="10 17" id="KW-1133">Transmembrane helix</keyword>
<dbReference type="FunFam" id="1.20.120.1760:FF:000033">
    <property type="entry name" value="CDP-alcohol phosphatidyltransferase"/>
    <property type="match status" value="1"/>
</dbReference>
<comment type="pathway">
    <text evidence="3">Lipid metabolism.</text>
</comment>
<keyword evidence="11" id="KW-0443">Lipid metabolism</keyword>
<comment type="catalytic activity">
    <reaction evidence="15">
        <text>a CDP-1,2-diacyl-sn-glycerol + sn-glycerol 3-phosphate = a 1,2-diacyl-sn-glycero-3-phospho-(1'-sn-glycero-3'-phosphate) + CMP + H(+)</text>
        <dbReference type="Rhea" id="RHEA:12593"/>
        <dbReference type="ChEBI" id="CHEBI:15378"/>
        <dbReference type="ChEBI" id="CHEBI:57597"/>
        <dbReference type="ChEBI" id="CHEBI:58332"/>
        <dbReference type="ChEBI" id="CHEBI:60110"/>
        <dbReference type="ChEBI" id="CHEBI:60377"/>
        <dbReference type="EC" id="2.7.8.5"/>
    </reaction>
</comment>
<dbReference type="PROSITE" id="PS00379">
    <property type="entry name" value="CDP_ALCOHOL_P_TRANSF"/>
    <property type="match status" value="1"/>
</dbReference>
<reference evidence="18 19" key="1">
    <citation type="submission" date="2017-07" db="EMBL/GenBank/DDBJ databases">
        <title>Draft Genome Sequences of Select Purple Nonsulfur Bacteria.</title>
        <authorList>
            <person name="Lasarre B."/>
            <person name="Mckinlay J.B."/>
        </authorList>
    </citation>
    <scope>NUCLEOTIDE SEQUENCE [LARGE SCALE GENOMIC DNA]</scope>
    <source>
        <strain evidence="18 19">DSM 11290</strain>
    </source>
</reference>
<dbReference type="InterPro" id="IPR048254">
    <property type="entry name" value="CDP_ALCOHOL_P_TRANSF_CS"/>
</dbReference>
<evidence type="ECO:0000256" key="3">
    <source>
        <dbReference type="ARBA" id="ARBA00005189"/>
    </source>
</evidence>
<dbReference type="PIRSF" id="PIRSF000847">
    <property type="entry name" value="Phos_ph_gly_syn"/>
    <property type="match status" value="1"/>
</dbReference>
<evidence type="ECO:0000256" key="2">
    <source>
        <dbReference type="ARBA" id="ARBA00005042"/>
    </source>
</evidence>
<keyword evidence="19" id="KW-1185">Reference proteome</keyword>
<evidence type="ECO:0000256" key="4">
    <source>
        <dbReference type="ARBA" id="ARBA00010441"/>
    </source>
</evidence>
<comment type="similarity">
    <text evidence="4 16">Belongs to the CDP-alcohol phosphatidyltransferase class-I family.</text>
</comment>
<feature type="transmembrane region" description="Helical" evidence="17">
    <location>
        <begin position="147"/>
        <end position="168"/>
    </location>
</feature>
<keyword evidence="14" id="KW-1208">Phospholipid metabolism</keyword>
<dbReference type="OrthoDB" id="9796672at2"/>
<evidence type="ECO:0000256" key="5">
    <source>
        <dbReference type="ARBA" id="ARBA00013170"/>
    </source>
</evidence>
<protein>
    <recommendedName>
        <fullName evidence="6">CDP-diacylglycerol--glycerol-3-phosphate 3-phosphatidyltransferase</fullName>
        <ecNumber evidence="5">2.7.8.5</ecNumber>
    </recommendedName>
</protein>
<dbReference type="GO" id="GO:0046474">
    <property type="term" value="P:glycerophospholipid biosynthetic process"/>
    <property type="evidence" value="ECO:0007669"/>
    <property type="project" value="TreeGrafter"/>
</dbReference>
<dbReference type="EC" id="2.7.8.5" evidence="5"/>
<evidence type="ECO:0000256" key="17">
    <source>
        <dbReference type="SAM" id="Phobius"/>
    </source>
</evidence>
<name>A0A327JNL0_9HYPH</name>
<dbReference type="AlphaFoldDB" id="A0A327JNL0"/>
<keyword evidence="12 17" id="KW-0472">Membrane</keyword>
<evidence type="ECO:0000256" key="10">
    <source>
        <dbReference type="ARBA" id="ARBA00022989"/>
    </source>
</evidence>
<keyword evidence="8 16" id="KW-0808">Transferase</keyword>
<evidence type="ECO:0000256" key="7">
    <source>
        <dbReference type="ARBA" id="ARBA00022516"/>
    </source>
</evidence>
<dbReference type="PANTHER" id="PTHR14269:SF62">
    <property type="entry name" value="CDP-DIACYLGLYCEROL--GLYCEROL-3-PHOSPHATE 3-PHOSPHATIDYLTRANSFERASE 1, CHLOROPLASTIC"/>
    <property type="match status" value="1"/>
</dbReference>
<evidence type="ECO:0000256" key="15">
    <source>
        <dbReference type="ARBA" id="ARBA00048586"/>
    </source>
</evidence>
<dbReference type="GO" id="GO:0008444">
    <property type="term" value="F:CDP-diacylglycerol-glycerol-3-phosphate 3-phosphatidyltransferase activity"/>
    <property type="evidence" value="ECO:0007669"/>
    <property type="project" value="UniProtKB-EC"/>
</dbReference>
<evidence type="ECO:0000256" key="1">
    <source>
        <dbReference type="ARBA" id="ARBA00004141"/>
    </source>
</evidence>
<evidence type="ECO:0000256" key="12">
    <source>
        <dbReference type="ARBA" id="ARBA00023136"/>
    </source>
</evidence>
<evidence type="ECO:0000256" key="11">
    <source>
        <dbReference type="ARBA" id="ARBA00023098"/>
    </source>
</evidence>
<dbReference type="InterPro" id="IPR004570">
    <property type="entry name" value="Phosphatidylglycerol_P_synth"/>
</dbReference>
<dbReference type="GO" id="GO:0016020">
    <property type="term" value="C:membrane"/>
    <property type="evidence" value="ECO:0007669"/>
    <property type="project" value="UniProtKB-SubCell"/>
</dbReference>